<evidence type="ECO:0000313" key="3">
    <source>
        <dbReference type="Proteomes" id="UP000030341"/>
    </source>
</evidence>
<dbReference type="Pfam" id="PF19994">
    <property type="entry name" value="GASH"/>
    <property type="match status" value="1"/>
</dbReference>
<dbReference type="Proteomes" id="UP000030341">
    <property type="component" value="Chromosome 1"/>
</dbReference>
<keyword evidence="3" id="KW-1185">Reference proteome</keyword>
<reference evidence="2 3" key="1">
    <citation type="submission" date="2014-11" db="EMBL/GenBank/DDBJ databases">
        <title>Complete Genome Sequence of Pseudoalteromonas sp. Strain OCN003 Isolated from Kaneohe Bay, Oahu, Hawaii.</title>
        <authorList>
            <person name="Beurmann S."/>
            <person name="Videau P."/>
            <person name="Ushijima B."/>
            <person name="Smith A.M."/>
            <person name="Aeby G.S."/>
            <person name="Callahan S.M."/>
            <person name="Belcaid M."/>
        </authorList>
    </citation>
    <scope>NUCLEOTIDE SEQUENCE [LARGE SCALE GENOMIC DNA]</scope>
    <source>
        <strain evidence="2 3">OCN003</strain>
    </source>
</reference>
<evidence type="ECO:0000259" key="1">
    <source>
        <dbReference type="Pfam" id="PF19994"/>
    </source>
</evidence>
<dbReference type="eggNOG" id="ENOG5032SI5">
    <property type="taxonomic scope" value="Bacteria"/>
</dbReference>
<proteinExistence type="predicted"/>
<organism evidence="2 3">
    <name type="scientific">Pseudoalteromonas piratica</name>
    <dbReference type="NCBI Taxonomy" id="1348114"/>
    <lineage>
        <taxon>Bacteria</taxon>
        <taxon>Pseudomonadati</taxon>
        <taxon>Pseudomonadota</taxon>
        <taxon>Gammaproteobacteria</taxon>
        <taxon>Alteromonadales</taxon>
        <taxon>Pseudoalteromonadaceae</taxon>
        <taxon>Pseudoalteromonas</taxon>
    </lineage>
</organism>
<dbReference type="HOGENOM" id="CLU_623702_0_0_6"/>
<dbReference type="KEGG" id="pseo:OM33_00585"/>
<evidence type="ECO:0000313" key="2">
    <source>
        <dbReference type="EMBL" id="AIY63828.1"/>
    </source>
</evidence>
<dbReference type="RefSeq" id="WP_038637393.1">
    <property type="nucleotide sequence ID" value="NZ_CP009888.1"/>
</dbReference>
<sequence length="441" mass="50321">MDKILDSFLGLGLIDSIDGNDERYAKIEQAAQKLAEYFSENRCQLIPAILCGLNPNVSLDELPINKAKELLQNEWKAFLTAYTDEPVNLYRAIILEACSQVSEEDNNAAIMWLTACDAFPLLRHGKEEAALKNFLQSLGRIAEQNAIVTGPELSFPKEKPIKLDSLPKQTTVEKSFDENDLYERVAGVAGPQYTNKNGQTATGQNPNRYWAHNNSHNWVGDFASRMSEILTSEHNNIEEQIIASRNSSLESLNSLKNSLEKVLNEQRLVLQRQQKIFLGYQMQEQTRLNVLWWAEALYSTSQKESYRYYFPEIAAVLMPYDLLEEIQLPSPASVVFTLAEAVDKLPKCSHNSDYSFYEILTEIRNKRSQLDPCWLETLTSRTDENNFNIGGLVVRALVDENCDLNSLIQESFIPQEWRCSLPELSRAIFRQEQAYRLVTEA</sequence>
<dbReference type="AlphaFoldDB" id="A0A0A7EBF6"/>
<accession>A0A0A7EBF6</accession>
<name>A0A0A7EBF6_9GAMM</name>
<dbReference type="EMBL" id="CP009888">
    <property type="protein sequence ID" value="AIY63828.1"/>
    <property type="molecule type" value="Genomic_DNA"/>
</dbReference>
<dbReference type="STRING" id="1348114.OM33_00585"/>
<dbReference type="OrthoDB" id="958025at2"/>
<feature type="domain" description="GTPase-associated system helical" evidence="1">
    <location>
        <begin position="5"/>
        <end position="437"/>
    </location>
</feature>
<gene>
    <name evidence="2" type="ORF">OM33_00585</name>
</gene>
<dbReference type="InterPro" id="IPR045523">
    <property type="entry name" value="GASH"/>
</dbReference>
<protein>
    <recommendedName>
        <fullName evidence="1">GTPase-associated system helical domain-containing protein</fullName>
    </recommendedName>
</protein>